<accession>A0A6P1Y5N7</accession>
<organism evidence="1 2">
    <name type="scientific">Treponema vincentii</name>
    <dbReference type="NCBI Taxonomy" id="69710"/>
    <lineage>
        <taxon>Bacteria</taxon>
        <taxon>Pseudomonadati</taxon>
        <taxon>Spirochaetota</taxon>
        <taxon>Spirochaetia</taxon>
        <taxon>Spirochaetales</taxon>
        <taxon>Treponemataceae</taxon>
        <taxon>Treponema</taxon>
    </lineage>
</organism>
<dbReference type="KEGG" id="trz:GWP43_13340"/>
<reference evidence="1 2" key="1">
    <citation type="submission" date="2020-01" db="EMBL/GenBank/DDBJ databases">
        <title>Complete genome sequence of a human oral phylogroup 1 Treponema sp. strain ATCC 700766, originally isolated from periodontitis dental plaque.</title>
        <authorList>
            <person name="Chan Y."/>
            <person name="Huo Y.-B."/>
            <person name="Yu X.-L."/>
            <person name="Zeng H."/>
            <person name="Leung W.-K."/>
            <person name="Watt R.M."/>
        </authorList>
    </citation>
    <scope>NUCLEOTIDE SEQUENCE [LARGE SCALE GENOMIC DNA]</scope>
    <source>
        <strain evidence="1 2">OMZ 804</strain>
    </source>
</reference>
<name>A0A6P1Y5N7_9SPIR</name>
<proteinExistence type="predicted"/>
<protein>
    <submittedName>
        <fullName evidence="1">Uncharacterized protein</fullName>
    </submittedName>
</protein>
<sequence>MEINICVYHDYYTKAEQQIPEIVSLLRTLNERAPKGDHYSIGAAPFYFSTLEYILTHDDYDFCIFFTLNPDIVALMQQVPYMSHIVVLEDFSTCPALFAGWEQLPSPEGSQQWRPAAWEHRETTVLVTTPERLVEDAFAFFKQEGLSFNP</sequence>
<evidence type="ECO:0000313" key="1">
    <source>
        <dbReference type="EMBL" id="QHX44273.1"/>
    </source>
</evidence>
<dbReference type="Proteomes" id="UP000464374">
    <property type="component" value="Chromosome"/>
</dbReference>
<gene>
    <name evidence="1" type="ORF">GWP43_13340</name>
</gene>
<dbReference type="EMBL" id="CP048020">
    <property type="protein sequence ID" value="QHX44273.1"/>
    <property type="molecule type" value="Genomic_DNA"/>
</dbReference>
<dbReference type="AlphaFoldDB" id="A0A6P1Y5N7"/>
<dbReference type="RefSeq" id="WP_162664548.1">
    <property type="nucleotide sequence ID" value="NZ_CP048020.1"/>
</dbReference>
<evidence type="ECO:0000313" key="2">
    <source>
        <dbReference type="Proteomes" id="UP000464374"/>
    </source>
</evidence>